<gene>
    <name evidence="1" type="ORF">DSO57_1016947</name>
</gene>
<dbReference type="EMBL" id="QTSX02002910">
    <property type="protein sequence ID" value="KAJ9073406.1"/>
    <property type="molecule type" value="Genomic_DNA"/>
</dbReference>
<name>A0ACC2TG60_9FUNG</name>
<comment type="caution">
    <text evidence="1">The sequence shown here is derived from an EMBL/GenBank/DDBJ whole genome shotgun (WGS) entry which is preliminary data.</text>
</comment>
<sequence>MIHLTGIDLPQPCILGAFSQCHLAYNSHIILEAGVSWSGPDIKKFDEFHRNLSAKVDGTFYNYKMNNIAHASGSSVMIISIEPVWLEPELVFSLRYLEPGRDEPNGLKITSATGFLYNEHRELTEKARKIIPNSFSTPKVQLPNDFFKGISFTEEYSWIRVLAFKVKGQSNKRTIRKTRSSNKVIPLSAIIPSILPSGYTNVIYGKINFCAKEHIREMYKEIGIIQSFYCNE</sequence>
<accession>A0ACC2TG60</accession>
<evidence type="ECO:0000313" key="2">
    <source>
        <dbReference type="Proteomes" id="UP001165960"/>
    </source>
</evidence>
<evidence type="ECO:0000313" key="1">
    <source>
        <dbReference type="EMBL" id="KAJ9073406.1"/>
    </source>
</evidence>
<protein>
    <submittedName>
        <fullName evidence="1">Uncharacterized protein</fullName>
    </submittedName>
</protein>
<proteinExistence type="predicted"/>
<keyword evidence="2" id="KW-1185">Reference proteome</keyword>
<dbReference type="Proteomes" id="UP001165960">
    <property type="component" value="Unassembled WGS sequence"/>
</dbReference>
<reference evidence="1" key="1">
    <citation type="submission" date="2022-04" db="EMBL/GenBank/DDBJ databases">
        <title>Genome of the entomopathogenic fungus Entomophthora muscae.</title>
        <authorList>
            <person name="Elya C."/>
            <person name="Lovett B.R."/>
            <person name="Lee E."/>
            <person name="Macias A.M."/>
            <person name="Hajek A.E."/>
            <person name="De Bivort B.L."/>
            <person name="Kasson M.T."/>
            <person name="De Fine Licht H.H."/>
            <person name="Stajich J.E."/>
        </authorList>
    </citation>
    <scope>NUCLEOTIDE SEQUENCE</scope>
    <source>
        <strain evidence="1">Berkeley</strain>
    </source>
</reference>
<organism evidence="1 2">
    <name type="scientific">Entomophthora muscae</name>
    <dbReference type="NCBI Taxonomy" id="34485"/>
    <lineage>
        <taxon>Eukaryota</taxon>
        <taxon>Fungi</taxon>
        <taxon>Fungi incertae sedis</taxon>
        <taxon>Zoopagomycota</taxon>
        <taxon>Entomophthoromycotina</taxon>
        <taxon>Entomophthoromycetes</taxon>
        <taxon>Entomophthorales</taxon>
        <taxon>Entomophthoraceae</taxon>
        <taxon>Entomophthora</taxon>
    </lineage>
</organism>